<gene>
    <name evidence="12" type="primary">galM</name>
    <name evidence="12" type="ORF">XV92_04115</name>
</gene>
<evidence type="ECO:0000256" key="11">
    <source>
        <dbReference type="PIRSR" id="PIRSR005096-3"/>
    </source>
</evidence>
<dbReference type="EMBL" id="LBGP01000007">
    <property type="protein sequence ID" value="KQB03262.1"/>
    <property type="molecule type" value="Genomic_DNA"/>
</dbReference>
<comment type="catalytic activity">
    <reaction evidence="1 8">
        <text>alpha-D-glucose = beta-D-glucose</text>
        <dbReference type="Rhea" id="RHEA:10264"/>
        <dbReference type="ChEBI" id="CHEBI:15903"/>
        <dbReference type="ChEBI" id="CHEBI:17925"/>
        <dbReference type="EC" id="5.1.3.3"/>
    </reaction>
</comment>
<evidence type="ECO:0000256" key="2">
    <source>
        <dbReference type="ARBA" id="ARBA00005028"/>
    </source>
</evidence>
<dbReference type="Pfam" id="PF01263">
    <property type="entry name" value="Aldose_epim"/>
    <property type="match status" value="1"/>
</dbReference>
<dbReference type="Gene3D" id="2.70.98.10">
    <property type="match status" value="1"/>
</dbReference>
<comment type="similarity">
    <text evidence="3 8">Belongs to the aldose epimerase family.</text>
</comment>
<dbReference type="InterPro" id="IPR047215">
    <property type="entry name" value="Galactose_mutarotase-like"/>
</dbReference>
<dbReference type="GO" id="GO:0004034">
    <property type="term" value="F:aldose 1-epimerase activity"/>
    <property type="evidence" value="ECO:0007669"/>
    <property type="project" value="UniProtKB-EC"/>
</dbReference>
<evidence type="ECO:0000256" key="5">
    <source>
        <dbReference type="ARBA" id="ARBA00014165"/>
    </source>
</evidence>
<feature type="binding site" evidence="11">
    <location>
        <begin position="81"/>
        <end position="82"/>
    </location>
    <ligand>
        <name>beta-D-galactose</name>
        <dbReference type="ChEBI" id="CHEBI:27667"/>
    </ligand>
</feature>
<dbReference type="InterPro" id="IPR015443">
    <property type="entry name" value="Aldose_1-epimerase"/>
</dbReference>
<proteinExistence type="inferred from homology"/>
<name>A0A0Q0Q1P3_VIBMT</name>
<dbReference type="GO" id="GO:0005737">
    <property type="term" value="C:cytoplasm"/>
    <property type="evidence" value="ECO:0007669"/>
    <property type="project" value="TreeGrafter"/>
</dbReference>
<dbReference type="Proteomes" id="UP000050491">
    <property type="component" value="Unassembled WGS sequence"/>
</dbReference>
<dbReference type="PIRSF" id="PIRSF005096">
    <property type="entry name" value="GALM"/>
    <property type="match status" value="1"/>
</dbReference>
<dbReference type="GO" id="GO:0030246">
    <property type="term" value="F:carbohydrate binding"/>
    <property type="evidence" value="ECO:0007669"/>
    <property type="project" value="InterPro"/>
</dbReference>
<dbReference type="InterPro" id="IPR008183">
    <property type="entry name" value="Aldose_1/G6P_1-epimerase"/>
</dbReference>
<dbReference type="PATRIC" id="fig|1481663.12.peg.3338"/>
<dbReference type="PROSITE" id="PS00545">
    <property type="entry name" value="ALDOSE_1_EPIMERASE"/>
    <property type="match status" value="1"/>
</dbReference>
<dbReference type="GO" id="GO:0006006">
    <property type="term" value="P:glucose metabolic process"/>
    <property type="evidence" value="ECO:0007669"/>
    <property type="project" value="TreeGrafter"/>
</dbReference>
<comment type="pathway">
    <text evidence="2 8">Carbohydrate metabolism; hexose metabolism.</text>
</comment>
<dbReference type="InterPro" id="IPR013458">
    <property type="entry name" value="Ald_epimerase_bac"/>
</dbReference>
<dbReference type="InterPro" id="IPR011013">
    <property type="entry name" value="Gal_mutarotase_sf_dom"/>
</dbReference>
<feature type="active site" description="Proton donor" evidence="9">
    <location>
        <position position="178"/>
    </location>
</feature>
<protein>
    <recommendedName>
        <fullName evidence="5 8">Aldose 1-epimerase</fullName>
        <ecNumber evidence="4 8">5.1.3.3</ecNumber>
    </recommendedName>
</protein>
<evidence type="ECO:0000256" key="6">
    <source>
        <dbReference type="ARBA" id="ARBA00023235"/>
    </source>
</evidence>
<dbReference type="InterPro" id="IPR014718">
    <property type="entry name" value="GH-type_carb-bd"/>
</dbReference>
<dbReference type="GO" id="GO:0033499">
    <property type="term" value="P:galactose catabolic process via UDP-galactose, Leloir pathway"/>
    <property type="evidence" value="ECO:0007669"/>
    <property type="project" value="TreeGrafter"/>
</dbReference>
<evidence type="ECO:0000256" key="10">
    <source>
        <dbReference type="PIRSR" id="PIRSR005096-2"/>
    </source>
</evidence>
<feature type="active site" description="Proton acceptor" evidence="9">
    <location>
        <position position="314"/>
    </location>
</feature>
<evidence type="ECO:0000313" key="13">
    <source>
        <dbReference type="Proteomes" id="UP000050491"/>
    </source>
</evidence>
<keyword evidence="7 8" id="KW-0119">Carbohydrate metabolism</keyword>
<dbReference type="PANTHER" id="PTHR10091:SF0">
    <property type="entry name" value="GALACTOSE MUTAROTASE"/>
    <property type="match status" value="1"/>
</dbReference>
<comment type="caution">
    <text evidence="12">The sequence shown here is derived from an EMBL/GenBank/DDBJ whole genome shotgun (WGS) entry which is preliminary data.</text>
</comment>
<feature type="binding site" evidence="10">
    <location>
        <position position="250"/>
    </location>
    <ligand>
        <name>beta-D-galactose</name>
        <dbReference type="ChEBI" id="CHEBI:27667"/>
    </ligand>
</feature>
<accession>A0A0Q0Q1P3</accession>
<sequence length="354" mass="39168">MNALFDGMTNQVAYDGQPANLVELSNQAGMRVVLMDIGATWLSCRLPLGESAREVLLGVNSMADFLRQGSYLGASVGRYANRIARGEFSINGISYELSTNQAGNTLHGGAQGFDRRRWQITQQSAQHVTFHLLSADGDQGFPGNLHVTVTYQLDEQGGVNIDYQATTDRATAVNLTNHAYFNLDGAESGKLCLEHQLWIDAVQYLPTDAVGIPCGELQSVVGTGFDFTLPKKVGEHLLQGAQQVSAKGYDHSYFFAPERDVHQPVAKLYSADGKVQLQVTTDKPAMQLYTGNWLGGTPNRRGSEYVDYAGIALETQFLPDSPHHPEWPQPSCILQPQEHYHYRTCYQFIYQKDE</sequence>
<dbReference type="AlphaFoldDB" id="A0A0Q0Q1P3"/>
<evidence type="ECO:0000256" key="8">
    <source>
        <dbReference type="PIRNR" id="PIRNR005096"/>
    </source>
</evidence>
<dbReference type="NCBIfam" id="TIGR02636">
    <property type="entry name" value="galM_Leloir"/>
    <property type="match status" value="1"/>
</dbReference>
<keyword evidence="6 8" id="KW-0413">Isomerase</keyword>
<dbReference type="SUPFAM" id="SSF74650">
    <property type="entry name" value="Galactose mutarotase-like"/>
    <property type="match status" value="1"/>
</dbReference>
<dbReference type="CDD" id="cd09019">
    <property type="entry name" value="galactose_mutarotase_like"/>
    <property type="match status" value="1"/>
</dbReference>
<evidence type="ECO:0000256" key="4">
    <source>
        <dbReference type="ARBA" id="ARBA00013185"/>
    </source>
</evidence>
<evidence type="ECO:0000256" key="7">
    <source>
        <dbReference type="ARBA" id="ARBA00023277"/>
    </source>
</evidence>
<organism evidence="12 13">
    <name type="scientific">Vibrio metoecus</name>
    <dbReference type="NCBI Taxonomy" id="1481663"/>
    <lineage>
        <taxon>Bacteria</taxon>
        <taxon>Pseudomonadati</taxon>
        <taxon>Pseudomonadota</taxon>
        <taxon>Gammaproteobacteria</taxon>
        <taxon>Vibrionales</taxon>
        <taxon>Vibrionaceae</taxon>
        <taxon>Vibrio</taxon>
    </lineage>
</organism>
<dbReference type="EC" id="5.1.3.3" evidence="4 8"/>
<dbReference type="NCBIfam" id="NF008277">
    <property type="entry name" value="PRK11055.1"/>
    <property type="match status" value="1"/>
</dbReference>
<feature type="binding site" evidence="11">
    <location>
        <begin position="178"/>
        <end position="180"/>
    </location>
    <ligand>
        <name>beta-D-galactose</name>
        <dbReference type="ChEBI" id="CHEBI:27667"/>
    </ligand>
</feature>
<dbReference type="UniPathway" id="UPA00242"/>
<evidence type="ECO:0000313" key="12">
    <source>
        <dbReference type="EMBL" id="KQB03262.1"/>
    </source>
</evidence>
<dbReference type="OrthoDB" id="9779408at2"/>
<dbReference type="RefSeq" id="WP_055064220.1">
    <property type="nucleotide sequence ID" value="NZ_LBGP01000007.1"/>
</dbReference>
<reference evidence="12 13" key="1">
    <citation type="journal article" date="2015" name="Genome Biol. Evol.">
        <title>The Dynamics of Genetic Interactions between Vibrio metoecus and Vibrio cholerae, Two Close Relatives Co-Occurring in the Environment.</title>
        <authorList>
            <person name="Orata F.D."/>
            <person name="Kirchberger P.C."/>
            <person name="Meheust R."/>
            <person name="Barlow E.J."/>
            <person name="Tarr C.L."/>
            <person name="Boucher Y."/>
        </authorList>
    </citation>
    <scope>NUCLEOTIDE SEQUENCE [LARGE SCALE GENOMIC DNA]</scope>
    <source>
        <strain evidence="12 13">YB5B04</strain>
    </source>
</reference>
<evidence type="ECO:0000256" key="9">
    <source>
        <dbReference type="PIRSR" id="PIRSR005096-1"/>
    </source>
</evidence>
<dbReference type="PANTHER" id="PTHR10091">
    <property type="entry name" value="ALDOSE-1-EPIMERASE"/>
    <property type="match status" value="1"/>
</dbReference>
<dbReference type="InterPro" id="IPR018052">
    <property type="entry name" value="Ald1_epimerase_CS"/>
</dbReference>
<evidence type="ECO:0000256" key="3">
    <source>
        <dbReference type="ARBA" id="ARBA00006206"/>
    </source>
</evidence>
<evidence type="ECO:0000256" key="1">
    <source>
        <dbReference type="ARBA" id="ARBA00001614"/>
    </source>
</evidence>